<organism evidence="1">
    <name type="scientific">Bacillus thuringiensis</name>
    <dbReference type="NCBI Taxonomy" id="1428"/>
    <lineage>
        <taxon>Bacteria</taxon>
        <taxon>Bacillati</taxon>
        <taxon>Bacillota</taxon>
        <taxon>Bacilli</taxon>
        <taxon>Bacillales</taxon>
        <taxon>Bacillaceae</taxon>
        <taxon>Bacillus</taxon>
        <taxon>Bacillus cereus group</taxon>
    </lineage>
</organism>
<dbReference type="SUPFAM" id="SSF56973">
    <property type="entry name" value="Aerolisin/ETX pore-forming domain"/>
    <property type="match status" value="1"/>
</dbReference>
<dbReference type="Pfam" id="PF03318">
    <property type="entry name" value="ETX_MTX2"/>
    <property type="match status" value="1"/>
</dbReference>
<dbReference type="AlphaFoldDB" id="A0A4P8YU10"/>
<name>A0A4P8YU10_BACTU</name>
<accession>A0A4P8YU10</accession>
<dbReference type="EMBL" id="MK124137">
    <property type="protein sequence ID" value="QCT24226.1"/>
    <property type="molecule type" value="Genomic_DNA"/>
</dbReference>
<dbReference type="Gene3D" id="2.170.15.10">
    <property type="entry name" value="Proaerolysin, chain A, domain 3"/>
    <property type="match status" value="1"/>
</dbReference>
<proteinExistence type="predicted"/>
<sequence>MKKSCNPKKVNPNEVNPTEFTLFDLDQYLDHNIANIEFYRVDLYCIKNGCKPSGGWQFDSTYIPTPTSSQIPNACVPTSTTYYPFGNCVYEPYQQNAWWVDTADLIAEGTDVYEDIESMALETPIIADRHEYHNNSSLQQEYVTPAYSESVSTSTTNTTTHGCKVNPKISYSRKSKYTVKIKDIENGFNLELAAEYNFSNTNSNTATTNRTVEFPSFITQVPPYTTAIVTVILNKGTYANYNVPVQTNLFGRFYQVDIRDNPPSAWDKYDLYPFVELVQTCCASTCSACVTDMVQALPDNLTVRFNGTGSFIADVASNNFVVTTEFVDIATGATVSKKTEYVPAIYGPATTSVSTS</sequence>
<evidence type="ECO:0000313" key="1">
    <source>
        <dbReference type="EMBL" id="QCT24226.1"/>
    </source>
</evidence>
<protein>
    <submittedName>
        <fullName evidence="1">Cry75Aa-like protein</fullName>
    </submittedName>
</protein>
<reference evidence="1" key="1">
    <citation type="submission" date="2018-11" db="EMBL/GenBank/DDBJ databases">
        <title>Identification of Cry75Aa-like cystaline protein form Bt S3580-1.</title>
        <authorList>
            <person name="Fang X.J."/>
        </authorList>
    </citation>
    <scope>NUCLEOTIDE SEQUENCE</scope>
    <source>
        <strain evidence="1">S3580-1</strain>
    </source>
</reference>
<dbReference type="InterPro" id="IPR004991">
    <property type="entry name" value="Aerolysin-like"/>
</dbReference>